<dbReference type="Pfam" id="PF07589">
    <property type="entry name" value="PEP-CTERM"/>
    <property type="match status" value="1"/>
</dbReference>
<dbReference type="NCBIfam" id="NF033554">
    <property type="entry name" value="floc_PepA"/>
    <property type="match status" value="1"/>
</dbReference>
<dbReference type="InterPro" id="IPR013424">
    <property type="entry name" value="Ice-binding_C"/>
</dbReference>
<gene>
    <name evidence="3" type="primary">pepA</name>
    <name evidence="3" type="ORF">ACFPN5_01900</name>
</gene>
<evidence type="ECO:0000259" key="2">
    <source>
        <dbReference type="Pfam" id="PF07589"/>
    </source>
</evidence>
<reference evidence="4" key="1">
    <citation type="journal article" date="2019" name="Int. J. Syst. Evol. Microbiol.">
        <title>The Global Catalogue of Microorganisms (GCM) 10K type strain sequencing project: providing services to taxonomists for standard genome sequencing and annotation.</title>
        <authorList>
            <consortium name="The Broad Institute Genomics Platform"/>
            <consortium name="The Broad Institute Genome Sequencing Center for Infectious Disease"/>
            <person name="Wu L."/>
            <person name="Ma J."/>
        </authorList>
    </citation>
    <scope>NUCLEOTIDE SEQUENCE [LARGE SCALE GENOMIC DNA]</scope>
    <source>
        <strain evidence="4">KACC 12649</strain>
    </source>
</reference>
<feature type="chain" id="PRO_5046164000" evidence="1">
    <location>
        <begin position="24"/>
        <end position="285"/>
    </location>
</feature>
<keyword evidence="4" id="KW-1185">Reference proteome</keyword>
<proteinExistence type="predicted"/>
<feature type="domain" description="Ice-binding protein C-terminal" evidence="2">
    <location>
        <begin position="258"/>
        <end position="280"/>
    </location>
</feature>
<keyword evidence="1" id="KW-0732">Signal</keyword>
<dbReference type="RefSeq" id="WP_379779524.1">
    <property type="nucleotide sequence ID" value="NZ_JBHSMU010000003.1"/>
</dbReference>
<evidence type="ECO:0000256" key="1">
    <source>
        <dbReference type="SAM" id="SignalP"/>
    </source>
</evidence>
<dbReference type="Proteomes" id="UP001596050">
    <property type="component" value="Unassembled WGS sequence"/>
</dbReference>
<feature type="signal peptide" evidence="1">
    <location>
        <begin position="1"/>
        <end position="23"/>
    </location>
</feature>
<protein>
    <submittedName>
        <fullName evidence="3">Flocculation-associated PEP-CTERM protein PepA</fullName>
    </submittedName>
</protein>
<evidence type="ECO:0000313" key="3">
    <source>
        <dbReference type="EMBL" id="MFC5458561.1"/>
    </source>
</evidence>
<sequence>MKFLKKLACAAAVAVSFAGAASAEVVLNDWVFNPAGTGFTSGQVVNEYLDVNGNAFIQLTPTGTNSFSFTEHAVFNIVQADSNGQLFPVNFPGGNISATFEATGTGNFGGAFSFSSGTIRLYQNPTNGQYGTTTGVYGANLGEEIAMFNVLAGGGGNVDASGSPINNGQVTVLAKAEAGALDAGYFFRANGEDLSMDAVLAFAFTNANTVGEPTNRLVSEVACQYAGFTGNGCNGTAYSNTPGAFFVSNNGQFKLAEVPEPGSLALFGIALLGAGVVSRKRAKKA</sequence>
<accession>A0ABW0KZS5</accession>
<dbReference type="NCBIfam" id="TIGR02595">
    <property type="entry name" value="PEP_CTERM"/>
    <property type="match status" value="1"/>
</dbReference>
<evidence type="ECO:0000313" key="4">
    <source>
        <dbReference type="Proteomes" id="UP001596050"/>
    </source>
</evidence>
<organism evidence="3 4">
    <name type="scientific">Massilia niabensis</name>
    <dbReference type="NCBI Taxonomy" id="544910"/>
    <lineage>
        <taxon>Bacteria</taxon>
        <taxon>Pseudomonadati</taxon>
        <taxon>Pseudomonadota</taxon>
        <taxon>Betaproteobacteria</taxon>
        <taxon>Burkholderiales</taxon>
        <taxon>Oxalobacteraceae</taxon>
        <taxon>Telluria group</taxon>
        <taxon>Massilia</taxon>
    </lineage>
</organism>
<name>A0ABW0KZS5_9BURK</name>
<comment type="caution">
    <text evidence="3">The sequence shown here is derived from an EMBL/GenBank/DDBJ whole genome shotgun (WGS) entry which is preliminary data.</text>
</comment>
<dbReference type="EMBL" id="JBHSMU010000003">
    <property type="protein sequence ID" value="MFC5458561.1"/>
    <property type="molecule type" value="Genomic_DNA"/>
</dbReference>